<dbReference type="PROSITE" id="PS51750">
    <property type="entry name" value="BRO_N"/>
    <property type="match status" value="1"/>
</dbReference>
<evidence type="ECO:0000313" key="3">
    <source>
        <dbReference type="Proteomes" id="UP000697802"/>
    </source>
</evidence>
<dbReference type="Proteomes" id="UP000697802">
    <property type="component" value="Unassembled WGS sequence"/>
</dbReference>
<name>A0ABX0GN45_9GAMM</name>
<comment type="caution">
    <text evidence="2">The sequence shown here is derived from an EMBL/GenBank/DDBJ whole genome shotgun (WGS) entry which is preliminary data.</text>
</comment>
<organism evidence="2 3">
    <name type="scientific">Photorhabdus tasmaniensis</name>
    <dbReference type="NCBI Taxonomy" id="1004159"/>
    <lineage>
        <taxon>Bacteria</taxon>
        <taxon>Pseudomonadati</taxon>
        <taxon>Pseudomonadota</taxon>
        <taxon>Gammaproteobacteria</taxon>
        <taxon>Enterobacterales</taxon>
        <taxon>Morganellaceae</taxon>
        <taxon>Photorhabdus</taxon>
    </lineage>
</organism>
<feature type="domain" description="Bro-N" evidence="1">
    <location>
        <begin position="22"/>
        <end position="149"/>
    </location>
</feature>
<dbReference type="EMBL" id="PUJU01000049">
    <property type="protein sequence ID" value="NHB89591.1"/>
    <property type="molecule type" value="Genomic_DNA"/>
</dbReference>
<sequence>MAGEPRWAGFLMWQGFISNSRYTQMNTLTFKNHTIVPFDNGDGKIWFTGKQMTKLLEYEDDKSVNKLYKRNKDEFSEDMTTTVNLPIDAEEANLTPTEKSKGYSNLRKKVRIFSVRGAHLLGMLADTEVAKQLRRWLLDLADKENQTDLSLMDMESLKSLTLSEMQNRLVAADKWSYSNFGRPGSEMMNLRKRHLKKLRKAKQVILELSQLTLPGFDDFPDGEPQA</sequence>
<evidence type="ECO:0000313" key="2">
    <source>
        <dbReference type="EMBL" id="NHB89591.1"/>
    </source>
</evidence>
<evidence type="ECO:0000259" key="1">
    <source>
        <dbReference type="PROSITE" id="PS51750"/>
    </source>
</evidence>
<gene>
    <name evidence="2" type="ORF">C5471_18575</name>
</gene>
<protein>
    <recommendedName>
        <fullName evidence="1">Bro-N domain-containing protein</fullName>
    </recommendedName>
</protein>
<accession>A0ABX0GN45</accession>
<keyword evidence="3" id="KW-1185">Reference proteome</keyword>
<dbReference type="InterPro" id="IPR003497">
    <property type="entry name" value="BRO_N_domain"/>
</dbReference>
<proteinExistence type="predicted"/>
<dbReference type="Pfam" id="PF02498">
    <property type="entry name" value="Bro-N"/>
    <property type="match status" value="1"/>
</dbReference>
<reference evidence="2 3" key="1">
    <citation type="submission" date="2018-02" db="EMBL/GenBank/DDBJ databases">
        <authorList>
            <person name="Machado R.A."/>
        </authorList>
    </citation>
    <scope>NUCLEOTIDE SEQUENCE [LARGE SCALE GENOMIC DNA]</scope>
    <source>
        <strain evidence="2 3">T327</strain>
    </source>
</reference>
<dbReference type="SMART" id="SM01040">
    <property type="entry name" value="Bro-N"/>
    <property type="match status" value="1"/>
</dbReference>